<accession>A0A1C7NYT9</accession>
<dbReference type="OrthoDB" id="9799209at2"/>
<evidence type="ECO:0000259" key="12">
    <source>
        <dbReference type="Pfam" id="PF21082"/>
    </source>
</evidence>
<dbReference type="InterPro" id="IPR006686">
    <property type="entry name" value="MscS_channel_CS"/>
</dbReference>
<keyword evidence="7" id="KW-0175">Coiled coil</keyword>
<dbReference type="InterPro" id="IPR010920">
    <property type="entry name" value="LSM_dom_sf"/>
</dbReference>
<dbReference type="PATRIC" id="fig|1612624.7.peg.5890"/>
<dbReference type="PANTHER" id="PTHR30347">
    <property type="entry name" value="POTASSIUM CHANNEL RELATED"/>
    <property type="match status" value="1"/>
</dbReference>
<dbReference type="Proteomes" id="UP000093111">
    <property type="component" value="Unassembled WGS sequence"/>
</dbReference>
<dbReference type="PANTHER" id="PTHR30347:SF1">
    <property type="entry name" value="MECHANOSENSITIVE CHANNEL MSCK"/>
    <property type="match status" value="1"/>
</dbReference>
<feature type="transmembrane region" description="Helical" evidence="9">
    <location>
        <begin position="271"/>
        <end position="294"/>
    </location>
</feature>
<evidence type="ECO:0000256" key="6">
    <source>
        <dbReference type="ARBA" id="ARBA00023136"/>
    </source>
</evidence>
<evidence type="ECO:0000313" key="14">
    <source>
        <dbReference type="Proteomes" id="UP000093111"/>
    </source>
</evidence>
<keyword evidence="4 9" id="KW-0812">Transmembrane</keyword>
<feature type="coiled-coil region" evidence="7">
    <location>
        <begin position="56"/>
        <end position="83"/>
    </location>
</feature>
<evidence type="ECO:0000256" key="9">
    <source>
        <dbReference type="SAM" id="Phobius"/>
    </source>
</evidence>
<feature type="transmembrane region" description="Helical" evidence="9">
    <location>
        <begin position="422"/>
        <end position="442"/>
    </location>
</feature>
<dbReference type="STRING" id="1612624.ADU59_19590"/>
<feature type="domain" description="Mechanosensitive ion channel MscS C-terminal" evidence="12">
    <location>
        <begin position="714"/>
        <end position="793"/>
    </location>
</feature>
<keyword evidence="6 9" id="KW-0472">Membrane</keyword>
<dbReference type="AlphaFoldDB" id="A0A1C7NYT9"/>
<dbReference type="InterPro" id="IPR052702">
    <property type="entry name" value="MscS-like_channel"/>
</dbReference>
<dbReference type="InterPro" id="IPR049278">
    <property type="entry name" value="MS_channel_C"/>
</dbReference>
<dbReference type="InterPro" id="IPR023408">
    <property type="entry name" value="MscS_beta-dom_sf"/>
</dbReference>
<proteinExistence type="inferred from homology"/>
<comment type="subcellular location">
    <subcellularLocation>
        <location evidence="1">Cell membrane</location>
        <topology evidence="1">Multi-pass membrane protein</topology>
    </subcellularLocation>
</comment>
<dbReference type="GO" id="GO:0005886">
    <property type="term" value="C:plasma membrane"/>
    <property type="evidence" value="ECO:0007669"/>
    <property type="project" value="UniProtKB-SubCell"/>
</dbReference>
<evidence type="ECO:0000256" key="1">
    <source>
        <dbReference type="ARBA" id="ARBA00004651"/>
    </source>
</evidence>
<feature type="transmembrane region" description="Helical" evidence="9">
    <location>
        <begin position="545"/>
        <end position="572"/>
    </location>
</feature>
<feature type="domain" description="Mechanosensitive ion channel MscS" evidence="11">
    <location>
        <begin position="638"/>
        <end position="705"/>
    </location>
</feature>
<name>A0A1C7NYT9_9HYPH</name>
<dbReference type="RefSeq" id="WP_068955829.1">
    <property type="nucleotide sequence ID" value="NZ_LGLV01000012.1"/>
</dbReference>
<evidence type="ECO:0000256" key="7">
    <source>
        <dbReference type="SAM" id="Coils"/>
    </source>
</evidence>
<feature type="transmembrane region" description="Helical" evidence="9">
    <location>
        <begin position="503"/>
        <end position="525"/>
    </location>
</feature>
<dbReference type="Pfam" id="PF00924">
    <property type="entry name" value="MS_channel_2nd"/>
    <property type="match status" value="1"/>
</dbReference>
<evidence type="ECO:0000256" key="8">
    <source>
        <dbReference type="SAM" id="MobiDB-lite"/>
    </source>
</evidence>
<feature type="chain" id="PRO_5008890045" evidence="10">
    <location>
        <begin position="24"/>
        <end position="856"/>
    </location>
</feature>
<dbReference type="SUPFAM" id="SSF82861">
    <property type="entry name" value="Mechanosensitive channel protein MscS (YggB), transmembrane region"/>
    <property type="match status" value="1"/>
</dbReference>
<dbReference type="PROSITE" id="PS01246">
    <property type="entry name" value="UPF0003"/>
    <property type="match status" value="1"/>
</dbReference>
<comment type="similarity">
    <text evidence="2">Belongs to the MscS (TC 1.A.23) family.</text>
</comment>
<feature type="compositionally biased region" description="Low complexity" evidence="8">
    <location>
        <begin position="812"/>
        <end position="823"/>
    </location>
</feature>
<comment type="caution">
    <text evidence="13">The sequence shown here is derived from an EMBL/GenBank/DDBJ whole genome shotgun (WGS) entry which is preliminary data.</text>
</comment>
<feature type="transmembrane region" description="Helical" evidence="9">
    <location>
        <begin position="448"/>
        <end position="466"/>
    </location>
</feature>
<feature type="signal peptide" evidence="10">
    <location>
        <begin position="1"/>
        <end position="23"/>
    </location>
</feature>
<feature type="transmembrane region" description="Helical" evidence="9">
    <location>
        <begin position="348"/>
        <end position="366"/>
    </location>
</feature>
<keyword evidence="5 9" id="KW-1133">Transmembrane helix</keyword>
<dbReference type="InterPro" id="IPR006685">
    <property type="entry name" value="MscS_channel_2nd"/>
</dbReference>
<feature type="transmembrane region" description="Helical" evidence="9">
    <location>
        <begin position="378"/>
        <end position="401"/>
    </location>
</feature>
<protein>
    <submittedName>
        <fullName evidence="13">Mechanosensitive ion channel protein</fullName>
    </submittedName>
</protein>
<dbReference type="EMBL" id="LGLV01000012">
    <property type="protein sequence ID" value="OBZ93896.1"/>
    <property type="molecule type" value="Genomic_DNA"/>
</dbReference>
<sequence>MMSKFVAALLSLWMFAASVPVMAQQPAASADPQKVEEVASPPVQAATPAVAVASPQAQAAEQLEAARKNLARLADLVTKAADDDNRLSELKVEVDAAAKQIIAISVATRPRLDEIKARLTELGDPPAEGAPPEADVVTQERKRLLAERGEINAVTGTAEDLSIQATKLSNGITATRRALFSNTLLKHTDVNRTMVLDAIAALSLEQQAFTRTIGSWLTFAWNFKRLQLLSALFLSLCAALVLLIGTRRIFFPLIHRENLSEEPGYITRLSVAFWSTMIPTTAMAVFATTSYFFLQTFNVLRPDIAPIVSITLAIFVALLFVSTLSNAVFAPKQSAWRLVRVSDHGARLLVLAIFAMTLVNSLDYLAGTISEVMGSPVVFTVVKSLIASIIIGLILMVMSLIKPIVPAGDTLDGQGKPWPRAVSLLFVLTGAALIIATLSGYVGLARFIATQIVMTGAILVTMYIGILTGKAVAKQNALADTVVGRYLERRFGLGQVALDQAGLAAGLGIYALVILFFIPLILLQWGFQIADIEAWAYRIFTEIKIGSITISLVGIFAGVLLFAAGYVVTRWFQRWLDGSVMARSRIDTGVRNSVKTGVGYLGMGLAGLIGISAAGLDLSSLALVAGALSLGVGFGLQNIVSNFVSGLILLVERPFKVGDWVVTGTTEGFVKRISVRATEIETFQRQTILVPNSLFINASVGNWTHRNKLGRSDIPVTVSYDSAPRQVMDTLLQIAAAHPLVLKNPEPQAVFSAFGEATMTFELRVYLADIVNGNGVRNDLRLAIYERFKDEGLGAPFPMEALEPETPPPGPETDALALEAEAAGPADVPSAEETLKRSGTQRRPRRISVETVGDKE</sequence>
<keyword evidence="10" id="KW-0732">Signal</keyword>
<reference evidence="13 14" key="1">
    <citation type="journal article" date="2016" name="Syst. Appl. Microbiol.">
        <title>Pararhizobium polonicum sp. nov. isolated from tumors on stone fruit rootstocks.</title>
        <authorList>
            <person name="Pulawska J."/>
            <person name="Kuzmanovic N."/>
            <person name="Willems A."/>
            <person name="Pothier J.F."/>
        </authorList>
    </citation>
    <scope>NUCLEOTIDE SEQUENCE [LARGE SCALE GENOMIC DNA]</scope>
    <source>
        <strain evidence="13 14">F5.1</strain>
    </source>
</reference>
<evidence type="ECO:0000259" key="11">
    <source>
        <dbReference type="Pfam" id="PF00924"/>
    </source>
</evidence>
<feature type="transmembrane region" description="Helical" evidence="9">
    <location>
        <begin position="228"/>
        <end position="250"/>
    </location>
</feature>
<evidence type="ECO:0000313" key="13">
    <source>
        <dbReference type="EMBL" id="OBZ93896.1"/>
    </source>
</evidence>
<feature type="region of interest" description="Disordered" evidence="8">
    <location>
        <begin position="800"/>
        <end position="856"/>
    </location>
</feature>
<evidence type="ECO:0000256" key="2">
    <source>
        <dbReference type="ARBA" id="ARBA00008017"/>
    </source>
</evidence>
<dbReference type="SUPFAM" id="SSF82689">
    <property type="entry name" value="Mechanosensitive channel protein MscS (YggB), C-terminal domain"/>
    <property type="match status" value="1"/>
</dbReference>
<dbReference type="GO" id="GO:0008381">
    <property type="term" value="F:mechanosensitive monoatomic ion channel activity"/>
    <property type="evidence" value="ECO:0007669"/>
    <property type="project" value="UniProtKB-ARBA"/>
</dbReference>
<evidence type="ECO:0000256" key="3">
    <source>
        <dbReference type="ARBA" id="ARBA00022475"/>
    </source>
</evidence>
<evidence type="ECO:0000256" key="10">
    <source>
        <dbReference type="SAM" id="SignalP"/>
    </source>
</evidence>
<dbReference type="InterPro" id="IPR011014">
    <property type="entry name" value="MscS_channel_TM-2"/>
</dbReference>
<gene>
    <name evidence="13" type="ORF">ADU59_19590</name>
</gene>
<dbReference type="Gene3D" id="2.30.30.60">
    <property type="match status" value="1"/>
</dbReference>
<keyword evidence="3" id="KW-1003">Cell membrane</keyword>
<dbReference type="SUPFAM" id="SSF50182">
    <property type="entry name" value="Sm-like ribonucleoproteins"/>
    <property type="match status" value="1"/>
</dbReference>
<feature type="transmembrane region" description="Helical" evidence="9">
    <location>
        <begin position="593"/>
        <end position="616"/>
    </location>
</feature>
<dbReference type="Pfam" id="PF21082">
    <property type="entry name" value="MS_channel_3rd"/>
    <property type="match status" value="1"/>
</dbReference>
<dbReference type="InterPro" id="IPR011066">
    <property type="entry name" value="MscS_channel_C_sf"/>
</dbReference>
<feature type="transmembrane region" description="Helical" evidence="9">
    <location>
        <begin position="306"/>
        <end position="328"/>
    </location>
</feature>
<organism evidence="13 14">
    <name type="scientific">Pararhizobium polonicum</name>
    <dbReference type="NCBI Taxonomy" id="1612624"/>
    <lineage>
        <taxon>Bacteria</taxon>
        <taxon>Pseudomonadati</taxon>
        <taxon>Pseudomonadota</taxon>
        <taxon>Alphaproteobacteria</taxon>
        <taxon>Hyphomicrobiales</taxon>
        <taxon>Rhizobiaceae</taxon>
        <taxon>Rhizobium/Agrobacterium group</taxon>
        <taxon>Pararhizobium</taxon>
    </lineage>
</organism>
<keyword evidence="14" id="KW-1185">Reference proteome</keyword>
<dbReference type="Gene3D" id="3.30.70.100">
    <property type="match status" value="1"/>
</dbReference>
<evidence type="ECO:0000256" key="4">
    <source>
        <dbReference type="ARBA" id="ARBA00022692"/>
    </source>
</evidence>
<feature type="transmembrane region" description="Helical" evidence="9">
    <location>
        <begin position="622"/>
        <end position="651"/>
    </location>
</feature>
<evidence type="ECO:0000256" key="5">
    <source>
        <dbReference type="ARBA" id="ARBA00022989"/>
    </source>
</evidence>
<dbReference type="Gene3D" id="1.10.287.1260">
    <property type="match status" value="1"/>
</dbReference>